<reference evidence="1" key="1">
    <citation type="journal article" date="2008" name="Proc. Natl. Acad. Sci. U.S.A.">
        <title>Whole-genome comparison of disease and carriage strains provides insights into virulence evolution in Neisseria meningitidis.</title>
        <authorList>
            <person name="Schoen C."/>
            <person name="Blom J."/>
            <person name="Claus H."/>
            <person name="Schramm-Glueck A."/>
            <person name="Brandt P."/>
            <person name="Mueller T."/>
            <person name="Goesmann A."/>
            <person name="Joseph B."/>
            <person name="Konietzny S."/>
            <person name="Kurzai O."/>
            <person name="Schmitt C."/>
            <person name="Friedrich T."/>
            <person name="Linke B."/>
            <person name="Vogel U."/>
            <person name="Frosch M."/>
        </authorList>
    </citation>
    <scope>NUCLEOTIDE SEQUENCE</scope>
    <source>
        <strain evidence="1">Alpha153</strain>
    </source>
</reference>
<evidence type="ECO:0000313" key="1">
    <source>
        <dbReference type="EMBL" id="CBA06896.1"/>
    </source>
</evidence>
<dbReference type="EMBL" id="AM889137">
    <property type="protein sequence ID" value="CBA06896.1"/>
    <property type="molecule type" value="Genomic_DNA"/>
</dbReference>
<proteinExistence type="predicted"/>
<sequence length="41" mass="4750">MRRTVQTGAAFPYFQGVAGFNKLKDIFCISDRMLILKRDKL</sequence>
<name>C6SDB5_NEIME</name>
<accession>C6SDB5</accession>
<gene>
    <name evidence="1" type="ORF">NME_1282</name>
</gene>
<organism evidence="1">
    <name type="scientific">Neisseria meningitidis alpha153</name>
    <dbReference type="NCBI Taxonomy" id="663926"/>
    <lineage>
        <taxon>Bacteria</taxon>
        <taxon>Pseudomonadati</taxon>
        <taxon>Pseudomonadota</taxon>
        <taxon>Betaproteobacteria</taxon>
        <taxon>Neisseriales</taxon>
        <taxon>Neisseriaceae</taxon>
        <taxon>Neisseria</taxon>
    </lineage>
</organism>
<dbReference type="AlphaFoldDB" id="C6SDB5"/>
<protein>
    <submittedName>
        <fullName evidence="1">Uncharacterized protein</fullName>
    </submittedName>
</protein>